<dbReference type="PANTHER" id="PTHR45772:SF7">
    <property type="entry name" value="AMINO ACID ABC TRANSPORTER ATP-BINDING PROTEIN"/>
    <property type="match status" value="1"/>
</dbReference>
<dbReference type="FunFam" id="3.40.50.300:FF:000421">
    <property type="entry name" value="Branched-chain amino acid ABC transporter ATP-binding protein"/>
    <property type="match status" value="1"/>
</dbReference>
<dbReference type="RefSeq" id="WP_054493469.1">
    <property type="nucleotide sequence ID" value="NZ_BBZA01000181.1"/>
</dbReference>
<dbReference type="Gene3D" id="3.40.50.300">
    <property type="entry name" value="P-loop containing nucleotide triphosphate hydrolases"/>
    <property type="match status" value="1"/>
</dbReference>
<evidence type="ECO:0000313" key="7">
    <source>
        <dbReference type="Proteomes" id="UP000037784"/>
    </source>
</evidence>
<evidence type="ECO:0000256" key="2">
    <source>
        <dbReference type="ARBA" id="ARBA00022741"/>
    </source>
</evidence>
<name>A0A0M8K9T2_9CHLR</name>
<dbReference type="GO" id="GO:1903806">
    <property type="term" value="P:L-isoleucine import across plasma membrane"/>
    <property type="evidence" value="ECO:0007669"/>
    <property type="project" value="TreeGrafter"/>
</dbReference>
<evidence type="ECO:0000313" key="8">
    <source>
        <dbReference type="Proteomes" id="UP000050502"/>
    </source>
</evidence>
<dbReference type="InterPro" id="IPR003439">
    <property type="entry name" value="ABC_transporter-like_ATP-bd"/>
</dbReference>
<protein>
    <submittedName>
        <fullName evidence="6">ABC transporter</fullName>
    </submittedName>
    <submittedName>
        <fullName evidence="5">Branched-chain amino acid transport system ATP-binding protein</fullName>
    </submittedName>
</protein>
<dbReference type="PATRIC" id="fig|872965.6.peg.3067"/>
<feature type="domain" description="ABC transporter" evidence="4">
    <location>
        <begin position="6"/>
        <end position="255"/>
    </location>
</feature>
<dbReference type="InterPro" id="IPR027417">
    <property type="entry name" value="P-loop_NTPase"/>
</dbReference>
<dbReference type="Pfam" id="PF00005">
    <property type="entry name" value="ABC_tran"/>
    <property type="match status" value="1"/>
</dbReference>
<keyword evidence="7" id="KW-1185">Reference proteome</keyword>
<dbReference type="GO" id="GO:0005304">
    <property type="term" value="F:L-valine transmembrane transporter activity"/>
    <property type="evidence" value="ECO:0007669"/>
    <property type="project" value="TreeGrafter"/>
</dbReference>
<reference evidence="6 8" key="2">
    <citation type="submission" date="2015-07" db="EMBL/GenBank/DDBJ databases">
        <title>Whole genome sequence of Ardenticatena maritima DSM 23922.</title>
        <authorList>
            <person name="Hemp J."/>
            <person name="Ward L.M."/>
            <person name="Pace L.A."/>
            <person name="Fischer W.W."/>
        </authorList>
    </citation>
    <scope>NUCLEOTIDE SEQUENCE [LARGE SCALE GENOMIC DNA]</scope>
    <source>
        <strain evidence="6 8">110S</strain>
    </source>
</reference>
<dbReference type="InterPro" id="IPR032823">
    <property type="entry name" value="BCA_ABC_TP_C"/>
</dbReference>
<keyword evidence="2" id="KW-0547">Nucleotide-binding</keyword>
<dbReference type="CDD" id="cd03219">
    <property type="entry name" value="ABC_Mj1267_LivG_branched"/>
    <property type="match status" value="1"/>
</dbReference>
<keyword evidence="1" id="KW-0813">Transport</keyword>
<dbReference type="GO" id="GO:0042941">
    <property type="term" value="P:D-alanine transmembrane transport"/>
    <property type="evidence" value="ECO:0007669"/>
    <property type="project" value="TreeGrafter"/>
</dbReference>
<dbReference type="GO" id="GO:0015188">
    <property type="term" value="F:L-isoleucine transmembrane transporter activity"/>
    <property type="evidence" value="ECO:0007669"/>
    <property type="project" value="TreeGrafter"/>
</dbReference>
<dbReference type="AlphaFoldDB" id="A0A0M8K9T2"/>
<proteinExistence type="predicted"/>
<reference evidence="5 7" key="1">
    <citation type="journal article" date="2015" name="Genome Announc.">
        <title>Draft Genome Sequence of a Heterotrophic Facultative Anaerobic Thermophilic Bacterium, Ardenticatena maritima Strain 110ST.</title>
        <authorList>
            <person name="Kawaichi S."/>
            <person name="Yoshida T."/>
            <person name="Sako Y."/>
            <person name="Nakamura R."/>
        </authorList>
    </citation>
    <scope>NUCLEOTIDE SEQUENCE [LARGE SCALE GENOMIC DNA]</scope>
    <source>
        <strain evidence="5 7">110S</strain>
    </source>
</reference>
<evidence type="ECO:0000256" key="3">
    <source>
        <dbReference type="ARBA" id="ARBA00022840"/>
    </source>
</evidence>
<evidence type="ECO:0000259" key="4">
    <source>
        <dbReference type="PROSITE" id="PS50893"/>
    </source>
</evidence>
<dbReference type="SUPFAM" id="SSF52540">
    <property type="entry name" value="P-loop containing nucleoside triphosphate hydrolases"/>
    <property type="match status" value="1"/>
</dbReference>
<dbReference type="OrthoDB" id="9805514at2"/>
<dbReference type="EMBL" id="LGKN01000007">
    <property type="protein sequence ID" value="KPL86975.1"/>
    <property type="molecule type" value="Genomic_DNA"/>
</dbReference>
<dbReference type="STRING" id="872965.SE16_12985"/>
<accession>A0A0M8K9T2</accession>
<dbReference type="GO" id="GO:0016887">
    <property type="term" value="F:ATP hydrolysis activity"/>
    <property type="evidence" value="ECO:0007669"/>
    <property type="project" value="InterPro"/>
</dbReference>
<dbReference type="Pfam" id="PF12399">
    <property type="entry name" value="BCA_ABC_TP_C"/>
    <property type="match status" value="1"/>
</dbReference>
<evidence type="ECO:0000256" key="1">
    <source>
        <dbReference type="ARBA" id="ARBA00022448"/>
    </source>
</evidence>
<evidence type="ECO:0000313" key="5">
    <source>
        <dbReference type="EMBL" id="GAP63662.1"/>
    </source>
</evidence>
<keyword evidence="3 5" id="KW-0067">ATP-binding</keyword>
<dbReference type="PANTHER" id="PTHR45772">
    <property type="entry name" value="CONSERVED COMPONENT OF ABC TRANSPORTER FOR NATURAL AMINO ACIDS-RELATED"/>
    <property type="match status" value="1"/>
</dbReference>
<dbReference type="InterPro" id="IPR003593">
    <property type="entry name" value="AAA+_ATPase"/>
</dbReference>
<dbReference type="SMART" id="SM00382">
    <property type="entry name" value="AAA"/>
    <property type="match status" value="1"/>
</dbReference>
<dbReference type="GO" id="GO:0015808">
    <property type="term" value="P:L-alanine transport"/>
    <property type="evidence" value="ECO:0007669"/>
    <property type="project" value="TreeGrafter"/>
</dbReference>
<gene>
    <name evidence="5" type="primary">livG</name>
    <name evidence="5" type="ORF">ARMA_2085</name>
    <name evidence="6" type="ORF">SE16_12985</name>
</gene>
<dbReference type="GO" id="GO:0005886">
    <property type="term" value="C:plasma membrane"/>
    <property type="evidence" value="ECO:0007669"/>
    <property type="project" value="TreeGrafter"/>
</dbReference>
<dbReference type="Proteomes" id="UP000037784">
    <property type="component" value="Unassembled WGS sequence"/>
</dbReference>
<dbReference type="InParanoid" id="A0A0M8K9T2"/>
<sequence length="271" mass="30106">MSDYILEARGVTKRFGGLVAVNRVNFTIERRTIAGLIGPNGAGKTTFFNCLTGLYKADEGEIIFDGKYSLIGVPPDRITALGISRTFQNIRLFGSMTALENVMVGTHCRTKSNMIDAIFHTPRYRREEAWARKRALELLEYVGMADAADEVATSLPYGYQRRLEIARALATEPKLLLLDEPTAGMNPNETEEMTDLIRRLCDDLGLSILLIEHDMRVVMGISDKVSVLDHGELIAEGTPEEVQKNPKVIEAYLGTVGTEQAAEARRRGRDD</sequence>
<reference evidence="7" key="3">
    <citation type="submission" date="2015-08" db="EMBL/GenBank/DDBJ databases">
        <title>Draft Genome Sequence of a Heterotrophic Facultative Anaerobic Bacterium Ardenticatena maritima Strain 110S.</title>
        <authorList>
            <person name="Kawaichi S."/>
            <person name="Yoshida T."/>
            <person name="Sako Y."/>
            <person name="Nakamura R."/>
        </authorList>
    </citation>
    <scope>NUCLEOTIDE SEQUENCE [LARGE SCALE GENOMIC DNA]</scope>
    <source>
        <strain evidence="7">110S</strain>
    </source>
</reference>
<dbReference type="EMBL" id="BBZA01000181">
    <property type="protein sequence ID" value="GAP63662.1"/>
    <property type="molecule type" value="Genomic_DNA"/>
</dbReference>
<organism evidence="5 7">
    <name type="scientific">Ardenticatena maritima</name>
    <dbReference type="NCBI Taxonomy" id="872965"/>
    <lineage>
        <taxon>Bacteria</taxon>
        <taxon>Bacillati</taxon>
        <taxon>Chloroflexota</taxon>
        <taxon>Ardenticatenia</taxon>
        <taxon>Ardenticatenales</taxon>
        <taxon>Ardenticatenaceae</taxon>
        <taxon>Ardenticatena</taxon>
    </lineage>
</organism>
<dbReference type="GO" id="GO:0015192">
    <property type="term" value="F:L-phenylalanine transmembrane transporter activity"/>
    <property type="evidence" value="ECO:0007669"/>
    <property type="project" value="TreeGrafter"/>
</dbReference>
<dbReference type="GO" id="GO:1903805">
    <property type="term" value="P:L-valine import across plasma membrane"/>
    <property type="evidence" value="ECO:0007669"/>
    <property type="project" value="TreeGrafter"/>
</dbReference>
<dbReference type="GO" id="GO:0005524">
    <property type="term" value="F:ATP binding"/>
    <property type="evidence" value="ECO:0007669"/>
    <property type="project" value="UniProtKB-KW"/>
</dbReference>
<dbReference type="Proteomes" id="UP000050502">
    <property type="component" value="Unassembled WGS sequence"/>
</dbReference>
<comment type="caution">
    <text evidence="5">The sequence shown here is derived from an EMBL/GenBank/DDBJ whole genome shotgun (WGS) entry which is preliminary data.</text>
</comment>
<evidence type="ECO:0000313" key="6">
    <source>
        <dbReference type="EMBL" id="KPL86975.1"/>
    </source>
</evidence>
<dbReference type="PROSITE" id="PS50893">
    <property type="entry name" value="ABC_TRANSPORTER_2"/>
    <property type="match status" value="1"/>
</dbReference>
<dbReference type="InterPro" id="IPR051120">
    <property type="entry name" value="ABC_AA/LPS_Transport"/>
</dbReference>